<dbReference type="InterPro" id="IPR015876">
    <property type="entry name" value="Acyl-CoA_DS"/>
</dbReference>
<gene>
    <name evidence="15" type="ORF">WA026_009204</name>
</gene>
<evidence type="ECO:0000256" key="9">
    <source>
        <dbReference type="ARBA" id="ARBA00023098"/>
    </source>
</evidence>
<dbReference type="GO" id="GO:0006636">
    <property type="term" value="P:unsaturated fatty acid biosynthetic process"/>
    <property type="evidence" value="ECO:0007669"/>
    <property type="project" value="TreeGrafter"/>
</dbReference>
<comment type="domain">
    <text evidence="12">The histidine box domains are involved in binding the catalytic metal ions.</text>
</comment>
<comment type="cofactor">
    <cofactor evidence="12">
        <name>Fe(2+)</name>
        <dbReference type="ChEBI" id="CHEBI:29033"/>
    </cofactor>
</comment>
<evidence type="ECO:0000256" key="6">
    <source>
        <dbReference type="ARBA" id="ARBA00022989"/>
    </source>
</evidence>
<dbReference type="PANTHER" id="PTHR11351">
    <property type="entry name" value="ACYL-COA DESATURASE"/>
    <property type="match status" value="1"/>
</dbReference>
<evidence type="ECO:0000256" key="8">
    <source>
        <dbReference type="ARBA" id="ARBA00023004"/>
    </source>
</evidence>
<keyword evidence="8" id="KW-0408">Iron</keyword>
<keyword evidence="11 12" id="KW-0275">Fatty acid biosynthesis</keyword>
<dbReference type="PRINTS" id="PR00075">
    <property type="entry name" value="FACDDSATRASE"/>
</dbReference>
<dbReference type="Proteomes" id="UP001431783">
    <property type="component" value="Unassembled WGS sequence"/>
</dbReference>
<evidence type="ECO:0000256" key="3">
    <source>
        <dbReference type="ARBA" id="ARBA00022516"/>
    </source>
</evidence>
<evidence type="ECO:0000256" key="1">
    <source>
        <dbReference type="ARBA" id="ARBA00004141"/>
    </source>
</evidence>
<evidence type="ECO:0000256" key="12">
    <source>
        <dbReference type="RuleBase" id="RU000581"/>
    </source>
</evidence>
<dbReference type="EMBL" id="JARQZJ010000094">
    <property type="protein sequence ID" value="KAK9884972.1"/>
    <property type="molecule type" value="Genomic_DNA"/>
</dbReference>
<keyword evidence="4 12" id="KW-0812">Transmembrane</keyword>
<dbReference type="InterPro" id="IPR005804">
    <property type="entry name" value="FA_desaturase_dom"/>
</dbReference>
<proteinExistence type="inferred from homology"/>
<evidence type="ECO:0000256" key="2">
    <source>
        <dbReference type="ARBA" id="ARBA00009295"/>
    </source>
</evidence>
<organism evidence="15 16">
    <name type="scientific">Henosepilachna vigintioctopunctata</name>
    <dbReference type="NCBI Taxonomy" id="420089"/>
    <lineage>
        <taxon>Eukaryota</taxon>
        <taxon>Metazoa</taxon>
        <taxon>Ecdysozoa</taxon>
        <taxon>Arthropoda</taxon>
        <taxon>Hexapoda</taxon>
        <taxon>Insecta</taxon>
        <taxon>Pterygota</taxon>
        <taxon>Neoptera</taxon>
        <taxon>Endopterygota</taxon>
        <taxon>Coleoptera</taxon>
        <taxon>Polyphaga</taxon>
        <taxon>Cucujiformia</taxon>
        <taxon>Coccinelloidea</taxon>
        <taxon>Coccinellidae</taxon>
        <taxon>Epilachninae</taxon>
        <taxon>Epilachnini</taxon>
        <taxon>Henosepilachna</taxon>
    </lineage>
</organism>
<dbReference type="GO" id="GO:0005789">
    <property type="term" value="C:endoplasmic reticulum membrane"/>
    <property type="evidence" value="ECO:0007669"/>
    <property type="project" value="TreeGrafter"/>
</dbReference>
<keyword evidence="6 13" id="KW-1133">Transmembrane helix</keyword>
<comment type="subcellular location">
    <subcellularLocation>
        <location evidence="1">Membrane</location>
        <topology evidence="1">Multi-pass membrane protein</topology>
    </subcellularLocation>
</comment>
<keyword evidence="3 12" id="KW-0444">Lipid biosynthesis</keyword>
<dbReference type="GO" id="GO:0005506">
    <property type="term" value="F:iron ion binding"/>
    <property type="evidence" value="ECO:0007669"/>
    <property type="project" value="TreeGrafter"/>
</dbReference>
<keyword evidence="7 12" id="KW-0560">Oxidoreductase</keyword>
<comment type="similarity">
    <text evidence="2 12">Belongs to the fatty acid desaturase type 1 family.</text>
</comment>
<evidence type="ECO:0000256" key="13">
    <source>
        <dbReference type="SAM" id="Phobius"/>
    </source>
</evidence>
<dbReference type="PANTHER" id="PTHR11351:SF21">
    <property type="entry name" value="GH07782P"/>
    <property type="match status" value="1"/>
</dbReference>
<evidence type="ECO:0000256" key="4">
    <source>
        <dbReference type="ARBA" id="ARBA00022692"/>
    </source>
</evidence>
<keyword evidence="10 13" id="KW-0472">Membrane</keyword>
<dbReference type="CDD" id="cd03505">
    <property type="entry name" value="Delta9-FADS-like"/>
    <property type="match status" value="1"/>
</dbReference>
<evidence type="ECO:0000256" key="7">
    <source>
        <dbReference type="ARBA" id="ARBA00023002"/>
    </source>
</evidence>
<evidence type="ECO:0000256" key="11">
    <source>
        <dbReference type="ARBA" id="ARBA00023160"/>
    </source>
</evidence>
<accession>A0AAW1UY83</accession>
<keyword evidence="16" id="KW-1185">Reference proteome</keyword>
<keyword evidence="9" id="KW-0443">Lipid metabolism</keyword>
<dbReference type="AlphaFoldDB" id="A0AAW1UY83"/>
<dbReference type="GO" id="GO:0004768">
    <property type="term" value="F:stearoyl-CoA 9-desaturase activity"/>
    <property type="evidence" value="ECO:0007669"/>
    <property type="project" value="TreeGrafter"/>
</dbReference>
<feature type="transmembrane region" description="Helical" evidence="13">
    <location>
        <begin position="204"/>
        <end position="221"/>
    </location>
</feature>
<feature type="transmembrane region" description="Helical" evidence="13">
    <location>
        <begin position="54"/>
        <end position="72"/>
    </location>
</feature>
<evidence type="ECO:0000256" key="10">
    <source>
        <dbReference type="ARBA" id="ARBA00023136"/>
    </source>
</evidence>
<feature type="transmembrane region" description="Helical" evidence="13">
    <location>
        <begin position="78"/>
        <end position="100"/>
    </location>
</feature>
<evidence type="ECO:0000256" key="5">
    <source>
        <dbReference type="ARBA" id="ARBA00022832"/>
    </source>
</evidence>
<evidence type="ECO:0000313" key="15">
    <source>
        <dbReference type="EMBL" id="KAK9884972.1"/>
    </source>
</evidence>
<sequence>MLSSVTSTQVISYAIIDPIISQNVNLKFSKIDKKKNFDQSYKTLWGYFEQEIKWNNVILLGVMHLYTLKIFLMLRPEIWHLIVWGLFCGSIGGFGVTAGVHRYFTHRCFKANLPLRIILMLAFSSSGQNTIYDWVRDHRVHHKFSETDADPHNAKRGFFFAHCGWLMLKKHPDVVTKGKIVDCSDLLNDPVVLFQQRYFLPLKLLFCFVIPVIIPVYFWGWEVGGCIDAAIGKWVLLLNCTWSVNSVAHLWGTKPYNKEISPVESRTVSFLSMGEGWHNYHHTFPWDYKAAELSYSWNITTFFIDVFAKMGWAYDLRQPSLDLVERVARKAGDGSHFKWGHNVVEEHE</sequence>
<comment type="caution">
    <text evidence="15">The sequence shown here is derived from an EMBL/GenBank/DDBJ whole genome shotgun (WGS) entry which is preliminary data.</text>
</comment>
<keyword evidence="5" id="KW-0276">Fatty acid metabolism</keyword>
<reference evidence="15 16" key="1">
    <citation type="submission" date="2023-03" db="EMBL/GenBank/DDBJ databases">
        <title>Genome insight into feeding habits of ladybird beetles.</title>
        <authorList>
            <person name="Li H.-S."/>
            <person name="Huang Y.-H."/>
            <person name="Pang H."/>
        </authorList>
    </citation>
    <scope>NUCLEOTIDE SEQUENCE [LARGE SCALE GENOMIC DNA]</scope>
    <source>
        <strain evidence="15">SYSU_2023b</strain>
        <tissue evidence="15">Whole body</tissue>
    </source>
</reference>
<dbReference type="Pfam" id="PF00487">
    <property type="entry name" value="FA_desaturase"/>
    <property type="match status" value="1"/>
</dbReference>
<name>A0AAW1UY83_9CUCU</name>
<feature type="domain" description="Fatty acid desaturase" evidence="14">
    <location>
        <begin position="79"/>
        <end position="285"/>
    </location>
</feature>
<protein>
    <recommendedName>
        <fullName evidence="14">Fatty acid desaturase domain-containing protein</fullName>
    </recommendedName>
</protein>
<evidence type="ECO:0000259" key="14">
    <source>
        <dbReference type="Pfam" id="PF00487"/>
    </source>
</evidence>
<evidence type="ECO:0000313" key="16">
    <source>
        <dbReference type="Proteomes" id="UP001431783"/>
    </source>
</evidence>